<gene>
    <name evidence="2" type="ORF">HNQ65_002686</name>
</gene>
<protein>
    <recommendedName>
        <fullName evidence="4">Lipoprotein</fullName>
    </recommendedName>
</protein>
<name>A0A7W7YBG6_9BACT</name>
<evidence type="ECO:0000256" key="1">
    <source>
        <dbReference type="SAM" id="SignalP"/>
    </source>
</evidence>
<feature type="signal peptide" evidence="1">
    <location>
        <begin position="1"/>
        <end position="19"/>
    </location>
</feature>
<feature type="chain" id="PRO_5030590603" description="Lipoprotein" evidence="1">
    <location>
        <begin position="20"/>
        <end position="207"/>
    </location>
</feature>
<dbReference type="EMBL" id="JACHIG010000005">
    <property type="protein sequence ID" value="MBB5033103.1"/>
    <property type="molecule type" value="Genomic_DNA"/>
</dbReference>
<dbReference type="RefSeq" id="WP_184340021.1">
    <property type="nucleotide sequence ID" value="NZ_JACHIG010000005.1"/>
</dbReference>
<sequence>MRLLLCSLALLLLPSCIHTYTTHYDYQATGPAPQVGGAAFRAEFIPKGTESGVALSAMVVGGALISEVGPYQVRLHAFGQPGDQQWFEVKSLRLTGTEGFDAAMQPRGFMGRPTFAPTQTATTTRATLLLGPYIKLDDRKQRQITLEAEVAVMRRSGLTRGTLRLPLKLTKTKRHESTNVIAEIAHDIRHRDTPDIPAGLPPPPEAP</sequence>
<organism evidence="2 3">
    <name type="scientific">Prosthecobacter vanneervenii</name>
    <dbReference type="NCBI Taxonomy" id="48466"/>
    <lineage>
        <taxon>Bacteria</taxon>
        <taxon>Pseudomonadati</taxon>
        <taxon>Verrucomicrobiota</taxon>
        <taxon>Verrucomicrobiia</taxon>
        <taxon>Verrucomicrobiales</taxon>
        <taxon>Verrucomicrobiaceae</taxon>
        <taxon>Prosthecobacter</taxon>
    </lineage>
</organism>
<comment type="caution">
    <text evidence="2">The sequence shown here is derived from an EMBL/GenBank/DDBJ whole genome shotgun (WGS) entry which is preliminary data.</text>
</comment>
<evidence type="ECO:0000313" key="2">
    <source>
        <dbReference type="EMBL" id="MBB5033103.1"/>
    </source>
</evidence>
<dbReference type="AlphaFoldDB" id="A0A7W7YBG6"/>
<accession>A0A7W7YBG6</accession>
<reference evidence="2 3" key="1">
    <citation type="submission" date="2020-08" db="EMBL/GenBank/DDBJ databases">
        <title>Genomic Encyclopedia of Type Strains, Phase IV (KMG-IV): sequencing the most valuable type-strain genomes for metagenomic binning, comparative biology and taxonomic classification.</title>
        <authorList>
            <person name="Goeker M."/>
        </authorList>
    </citation>
    <scope>NUCLEOTIDE SEQUENCE [LARGE SCALE GENOMIC DNA]</scope>
    <source>
        <strain evidence="2 3">DSM 12252</strain>
    </source>
</reference>
<proteinExistence type="predicted"/>
<keyword evidence="3" id="KW-1185">Reference proteome</keyword>
<evidence type="ECO:0000313" key="3">
    <source>
        <dbReference type="Proteomes" id="UP000590740"/>
    </source>
</evidence>
<evidence type="ECO:0008006" key="4">
    <source>
        <dbReference type="Google" id="ProtNLM"/>
    </source>
</evidence>
<dbReference type="Proteomes" id="UP000590740">
    <property type="component" value="Unassembled WGS sequence"/>
</dbReference>
<keyword evidence="1" id="KW-0732">Signal</keyword>